<dbReference type="EMBL" id="CAJVQB010098224">
    <property type="protein sequence ID" value="CAG8849845.1"/>
    <property type="molecule type" value="Genomic_DNA"/>
</dbReference>
<feature type="non-terminal residue" evidence="1">
    <location>
        <position position="1"/>
    </location>
</feature>
<name>A0ABN7X9V0_GIGMA</name>
<organism evidence="1 2">
    <name type="scientific">Gigaspora margarita</name>
    <dbReference type="NCBI Taxonomy" id="4874"/>
    <lineage>
        <taxon>Eukaryota</taxon>
        <taxon>Fungi</taxon>
        <taxon>Fungi incertae sedis</taxon>
        <taxon>Mucoromycota</taxon>
        <taxon>Glomeromycotina</taxon>
        <taxon>Glomeromycetes</taxon>
        <taxon>Diversisporales</taxon>
        <taxon>Gigasporaceae</taxon>
        <taxon>Gigaspora</taxon>
    </lineage>
</organism>
<evidence type="ECO:0000313" key="1">
    <source>
        <dbReference type="EMBL" id="CAG8849845.1"/>
    </source>
</evidence>
<evidence type="ECO:0000313" key="2">
    <source>
        <dbReference type="Proteomes" id="UP000789901"/>
    </source>
</evidence>
<dbReference type="Proteomes" id="UP000789901">
    <property type="component" value="Unassembled WGS sequence"/>
</dbReference>
<gene>
    <name evidence="1" type="ORF">GMARGA_LOCUS39915</name>
</gene>
<accession>A0ABN7X9V0</accession>
<reference evidence="1 2" key="1">
    <citation type="submission" date="2021-06" db="EMBL/GenBank/DDBJ databases">
        <authorList>
            <person name="Kallberg Y."/>
            <person name="Tangrot J."/>
            <person name="Rosling A."/>
        </authorList>
    </citation>
    <scope>NUCLEOTIDE SEQUENCE [LARGE SCALE GENOMIC DNA]</scope>
    <source>
        <strain evidence="1 2">120-4 pot B 10/14</strain>
    </source>
</reference>
<keyword evidence="2" id="KW-1185">Reference proteome</keyword>
<feature type="non-terminal residue" evidence="1">
    <location>
        <position position="57"/>
    </location>
</feature>
<sequence>EIAFINLIEYVSNKISNLEESFGISFNLRIKLDDNTLINEYHDTSLLVKLIVDEIEK</sequence>
<comment type="caution">
    <text evidence="1">The sequence shown here is derived from an EMBL/GenBank/DDBJ whole genome shotgun (WGS) entry which is preliminary data.</text>
</comment>
<protein>
    <submittedName>
        <fullName evidence="1">30264_t:CDS:1</fullName>
    </submittedName>
</protein>
<proteinExistence type="predicted"/>